<keyword evidence="4" id="KW-1185">Reference proteome</keyword>
<reference evidence="3 4" key="1">
    <citation type="submission" date="2017-03" db="EMBL/GenBank/DDBJ databases">
        <title>Complete genome sequence of Paenibacillus Kribbensis producing bioflocculants.</title>
        <authorList>
            <person name="Lee H.-G."/>
            <person name="Oh H.-M."/>
        </authorList>
    </citation>
    <scope>NUCLEOTIDE SEQUENCE [LARGE SCALE GENOMIC DNA]</scope>
    <source>
        <strain evidence="3 4">AM49</strain>
    </source>
</reference>
<dbReference type="InterPro" id="IPR000160">
    <property type="entry name" value="GGDEF_dom"/>
</dbReference>
<evidence type="ECO:0000256" key="1">
    <source>
        <dbReference type="SAM" id="Phobius"/>
    </source>
</evidence>
<gene>
    <name evidence="3" type="ORF">B4V02_23010</name>
</gene>
<dbReference type="CDD" id="cd01949">
    <property type="entry name" value="GGDEF"/>
    <property type="match status" value="1"/>
</dbReference>
<dbReference type="Proteomes" id="UP000214666">
    <property type="component" value="Chromosome"/>
</dbReference>
<dbReference type="PANTHER" id="PTHR46663:SF4">
    <property type="entry name" value="DIGUANYLATE CYCLASE DGCT-RELATED"/>
    <property type="match status" value="1"/>
</dbReference>
<dbReference type="NCBIfam" id="TIGR00254">
    <property type="entry name" value="GGDEF"/>
    <property type="match status" value="1"/>
</dbReference>
<protein>
    <submittedName>
        <fullName evidence="3">GGDEF domain-containing protein</fullName>
    </submittedName>
</protein>
<dbReference type="InterPro" id="IPR052163">
    <property type="entry name" value="DGC-Regulatory_Protein"/>
</dbReference>
<dbReference type="AlphaFoldDB" id="A0A222WRV4"/>
<dbReference type="KEGG" id="pkb:B4V02_23010"/>
<dbReference type="SMART" id="SM00267">
    <property type="entry name" value="GGDEF"/>
    <property type="match status" value="1"/>
</dbReference>
<dbReference type="SUPFAM" id="SSF55073">
    <property type="entry name" value="Nucleotide cyclase"/>
    <property type="match status" value="1"/>
</dbReference>
<name>A0A222WRV4_9BACL</name>
<evidence type="ECO:0000313" key="4">
    <source>
        <dbReference type="Proteomes" id="UP000214666"/>
    </source>
</evidence>
<dbReference type="PROSITE" id="PS50887">
    <property type="entry name" value="GGDEF"/>
    <property type="match status" value="1"/>
</dbReference>
<evidence type="ECO:0000313" key="3">
    <source>
        <dbReference type="EMBL" id="ASR49370.1"/>
    </source>
</evidence>
<feature type="transmembrane region" description="Helical" evidence="1">
    <location>
        <begin position="6"/>
        <end position="28"/>
    </location>
</feature>
<proteinExistence type="predicted"/>
<feature type="domain" description="GGDEF" evidence="2">
    <location>
        <begin position="64"/>
        <end position="196"/>
    </location>
</feature>
<dbReference type="OrthoDB" id="9759607at2"/>
<dbReference type="InterPro" id="IPR043128">
    <property type="entry name" value="Rev_trsase/Diguanyl_cyclase"/>
</dbReference>
<keyword evidence="1" id="KW-0472">Membrane</keyword>
<dbReference type="Gene3D" id="3.30.70.270">
    <property type="match status" value="1"/>
</dbReference>
<dbReference type="EMBL" id="CP020028">
    <property type="protein sequence ID" value="ASR49370.1"/>
    <property type="molecule type" value="Genomic_DNA"/>
</dbReference>
<dbReference type="FunFam" id="3.30.70.270:FF:000001">
    <property type="entry name" value="Diguanylate cyclase domain protein"/>
    <property type="match status" value="1"/>
</dbReference>
<organism evidence="3 4">
    <name type="scientific">Paenibacillus kribbensis</name>
    <dbReference type="NCBI Taxonomy" id="172713"/>
    <lineage>
        <taxon>Bacteria</taxon>
        <taxon>Bacillati</taxon>
        <taxon>Bacillota</taxon>
        <taxon>Bacilli</taxon>
        <taxon>Bacillales</taxon>
        <taxon>Paenibacillaceae</taxon>
        <taxon>Paenibacillus</taxon>
    </lineage>
</organism>
<evidence type="ECO:0000259" key="2">
    <source>
        <dbReference type="PROSITE" id="PS50887"/>
    </source>
</evidence>
<keyword evidence="1" id="KW-0812">Transmembrane</keyword>
<dbReference type="Pfam" id="PF00990">
    <property type="entry name" value="GGDEF"/>
    <property type="match status" value="1"/>
</dbReference>
<keyword evidence="1" id="KW-1133">Transmembrane helix</keyword>
<sequence>MSIFLTALFLIGLTLALWIYTLIFLRSVMMGRNLLRKLAYQDPVTGLFNRNALELFWKRSNSKESIAIMYLDLDGFKTINDTYGHQIGDKLLRRVSDHLLQVTNSNQKAFRIGGDEFLLIMKDYDADQVKVLAELLLQKISAPYNIQGIKLQVTGSIGISMHPSSKEPLSSLLKEADIAMYQAKQMGRNCYAVYQKIKQGSNVRSYSNARVKKLAAGIRKKTKVQSIQQMATF</sequence>
<dbReference type="PANTHER" id="PTHR46663">
    <property type="entry name" value="DIGUANYLATE CYCLASE DGCT-RELATED"/>
    <property type="match status" value="1"/>
</dbReference>
<dbReference type="InterPro" id="IPR029787">
    <property type="entry name" value="Nucleotide_cyclase"/>
</dbReference>
<accession>A0A222WRV4</accession>